<evidence type="ECO:0000256" key="8">
    <source>
        <dbReference type="ARBA" id="ARBA00022840"/>
    </source>
</evidence>
<keyword evidence="11 13" id="KW-0030">Aminoacyl-tRNA synthetase</keyword>
<dbReference type="InterPro" id="IPR009080">
    <property type="entry name" value="tRNAsynth_Ia_anticodon-bd"/>
</dbReference>
<feature type="binding site" evidence="13">
    <location>
        <position position="142"/>
    </location>
    <ligand>
        <name>Zn(2+)</name>
        <dbReference type="ChEBI" id="CHEBI:29105"/>
    </ligand>
</feature>
<evidence type="ECO:0000313" key="17">
    <source>
        <dbReference type="Proteomes" id="UP000316238"/>
    </source>
</evidence>
<dbReference type="GO" id="GO:0000049">
    <property type="term" value="F:tRNA binding"/>
    <property type="evidence" value="ECO:0007669"/>
    <property type="project" value="UniProtKB-UniRule"/>
</dbReference>
<evidence type="ECO:0000256" key="10">
    <source>
        <dbReference type="ARBA" id="ARBA00022917"/>
    </source>
</evidence>
<dbReference type="GO" id="GO:0004825">
    <property type="term" value="F:methionine-tRNA ligase activity"/>
    <property type="evidence" value="ECO:0007669"/>
    <property type="project" value="UniProtKB-UniRule"/>
</dbReference>
<comment type="cofactor">
    <cofactor evidence="13">
        <name>Zn(2+)</name>
        <dbReference type="ChEBI" id="CHEBI:29105"/>
    </cofactor>
    <text evidence="13">Binds 1 zinc ion per subunit.</text>
</comment>
<comment type="caution">
    <text evidence="13">Lacks conserved residue(s) required for the propagation of feature annotation.</text>
</comment>
<feature type="compositionally biased region" description="Basic and acidic residues" evidence="14">
    <location>
        <begin position="520"/>
        <end position="533"/>
    </location>
</feature>
<keyword evidence="4 13" id="KW-0963">Cytoplasm</keyword>
<sequence>MTTYITTPIYYVNSTPHIGHAYTTIIADTYSRFRRLCGDEVRFQTGTDEHGEKIVQAAEKEGIGPREYAERISAAFRDTWPLLDIAPDHFIRTTNPEHIKVVQDILQKVYDQGDIYFSSYSGHYCKGCERFLTEKELVDGKCPDHLTVPDEVSEQNYFFRMSKYQDWLINHIKDNPDYITPERYRNEVLSFLSEPLEDLCISRPCSRLTWGIPLPFDKNFVTYVWFDALINYLTGIGYPDGADFTKYWSVAEHVVAKDILKPHAIYWPTMIQAAGLPPYQKLHVHGYWNVDETKMSKSIGNVIRPGDLVEEYGSDTVRYFLLREMSFGRDASFSKEAIFERRNADLANDIGNLFSRALTMLAKYADAKVPQLDEASITEEDRVLIAAIDKMLAEYTACMNGFEFHRALQSVWEVIGMLNRFIVTNAPWELAKDAANAGRLRTVLYFLAESLRILALVLRPMMPTAANKMAAALGLTEELDKAVLPEAGRWGGIQPGTALHVGEALFPRMEKKAASPAAPEKPKPQAKAEKKVEPAAQEEDGLISFDYFGKVELRVAEIVAAEKIAKAEKLLKLTVRAPEERTLVAGIAKHYSPEELIGRKVIIVANLKPAKLMGIASQGMVLAAKEKDADSNERLVLSAVAADIAVGSRVA</sequence>
<comment type="function">
    <text evidence="1 13">Is required not only for elongation of protein synthesis but also for the initiation of all mRNA translation through initiator tRNA(fMet) aminoacylation.</text>
</comment>
<comment type="subunit">
    <text evidence="3 13">Homodimer.</text>
</comment>
<dbReference type="CDD" id="cd07957">
    <property type="entry name" value="Anticodon_Ia_Met"/>
    <property type="match status" value="1"/>
</dbReference>
<organism evidence="16 17">
    <name type="scientific">Candidatus Electronema aureum</name>
    <dbReference type="NCBI Taxonomy" id="2005002"/>
    <lineage>
        <taxon>Bacteria</taxon>
        <taxon>Pseudomonadati</taxon>
        <taxon>Thermodesulfobacteriota</taxon>
        <taxon>Desulfobulbia</taxon>
        <taxon>Desulfobulbales</taxon>
        <taxon>Desulfobulbaceae</taxon>
        <taxon>Candidatus Electronema</taxon>
    </lineage>
</organism>
<dbReference type="GO" id="GO:0046872">
    <property type="term" value="F:metal ion binding"/>
    <property type="evidence" value="ECO:0007669"/>
    <property type="project" value="UniProtKB-KW"/>
</dbReference>
<feature type="domain" description="TRNA-binding" evidence="15">
    <location>
        <begin position="547"/>
        <end position="651"/>
    </location>
</feature>
<evidence type="ECO:0000256" key="6">
    <source>
        <dbReference type="ARBA" id="ARBA00022598"/>
    </source>
</evidence>
<comment type="subcellular location">
    <subcellularLocation>
        <location evidence="2 13">Cytoplasm</location>
    </subcellularLocation>
</comment>
<gene>
    <name evidence="13" type="primary">metG</name>
    <name evidence="16" type="ORF">CDV28_12832</name>
</gene>
<dbReference type="InterPro" id="IPR041872">
    <property type="entry name" value="Anticodon_Met"/>
</dbReference>
<comment type="catalytic activity">
    <reaction evidence="12 13">
        <text>tRNA(Met) + L-methionine + ATP = L-methionyl-tRNA(Met) + AMP + diphosphate</text>
        <dbReference type="Rhea" id="RHEA:13481"/>
        <dbReference type="Rhea" id="RHEA-COMP:9667"/>
        <dbReference type="Rhea" id="RHEA-COMP:9698"/>
        <dbReference type="ChEBI" id="CHEBI:30616"/>
        <dbReference type="ChEBI" id="CHEBI:33019"/>
        <dbReference type="ChEBI" id="CHEBI:57844"/>
        <dbReference type="ChEBI" id="CHEBI:78442"/>
        <dbReference type="ChEBI" id="CHEBI:78530"/>
        <dbReference type="ChEBI" id="CHEBI:456215"/>
        <dbReference type="EC" id="6.1.1.10"/>
    </reaction>
</comment>
<comment type="similarity">
    <text evidence="13">Belongs to the class-I aminoacyl-tRNA synthetase family. MetG type 2A subfamily.</text>
</comment>
<dbReference type="Pfam" id="PF09334">
    <property type="entry name" value="tRNA-synt_1g"/>
    <property type="match status" value="2"/>
</dbReference>
<evidence type="ECO:0000256" key="4">
    <source>
        <dbReference type="ARBA" id="ARBA00022490"/>
    </source>
</evidence>
<evidence type="ECO:0000256" key="12">
    <source>
        <dbReference type="ARBA" id="ARBA00047364"/>
    </source>
</evidence>
<evidence type="ECO:0000313" key="16">
    <source>
        <dbReference type="EMBL" id="TAA74392.1"/>
    </source>
</evidence>
<feature type="short sequence motif" description="'KMSKS' region" evidence="13">
    <location>
        <begin position="294"/>
        <end position="298"/>
    </location>
</feature>
<keyword evidence="13" id="KW-0479">Metal-binding</keyword>
<feature type="binding site" evidence="13">
    <location>
        <position position="128"/>
    </location>
    <ligand>
        <name>Zn(2+)</name>
        <dbReference type="ChEBI" id="CHEBI:29105"/>
    </ligand>
</feature>
<dbReference type="NCBIfam" id="TIGR00399">
    <property type="entry name" value="metG_C_term"/>
    <property type="match status" value="1"/>
</dbReference>
<evidence type="ECO:0000256" key="3">
    <source>
        <dbReference type="ARBA" id="ARBA00011738"/>
    </source>
</evidence>
<dbReference type="InterPro" id="IPR004495">
    <property type="entry name" value="Met-tRNA-synth_bsu_C"/>
</dbReference>
<feature type="region of interest" description="Disordered" evidence="14">
    <location>
        <begin position="512"/>
        <end position="535"/>
    </location>
</feature>
<dbReference type="Gene3D" id="2.170.220.10">
    <property type="match status" value="1"/>
</dbReference>
<feature type="binding site" evidence="13">
    <location>
        <position position="125"/>
    </location>
    <ligand>
        <name>Zn(2+)</name>
        <dbReference type="ChEBI" id="CHEBI:29105"/>
    </ligand>
</feature>
<dbReference type="Gene3D" id="3.40.50.620">
    <property type="entry name" value="HUPs"/>
    <property type="match status" value="1"/>
</dbReference>
<keyword evidence="8 13" id="KW-0067">ATP-binding</keyword>
<dbReference type="SUPFAM" id="SSF50249">
    <property type="entry name" value="Nucleic acid-binding proteins"/>
    <property type="match status" value="1"/>
</dbReference>
<evidence type="ECO:0000256" key="1">
    <source>
        <dbReference type="ARBA" id="ARBA00003314"/>
    </source>
</evidence>
<evidence type="ECO:0000256" key="7">
    <source>
        <dbReference type="ARBA" id="ARBA00022741"/>
    </source>
</evidence>
<dbReference type="GO" id="GO:0005524">
    <property type="term" value="F:ATP binding"/>
    <property type="evidence" value="ECO:0007669"/>
    <property type="project" value="UniProtKB-UniRule"/>
</dbReference>
<proteinExistence type="inferred from homology"/>
<keyword evidence="7 13" id="KW-0547">Nucleotide-binding</keyword>
<dbReference type="EC" id="6.1.1.10" evidence="13"/>
<evidence type="ECO:0000256" key="2">
    <source>
        <dbReference type="ARBA" id="ARBA00004496"/>
    </source>
</evidence>
<dbReference type="PROSITE" id="PS50886">
    <property type="entry name" value="TRBD"/>
    <property type="match status" value="1"/>
</dbReference>
<evidence type="ECO:0000256" key="13">
    <source>
        <dbReference type="HAMAP-Rule" id="MF_01228"/>
    </source>
</evidence>
<keyword evidence="5 13" id="KW-0820">tRNA-binding</keyword>
<dbReference type="NCBIfam" id="NF008900">
    <property type="entry name" value="PRK12267.1"/>
    <property type="match status" value="1"/>
</dbReference>
<dbReference type="Gene3D" id="1.10.730.10">
    <property type="entry name" value="Isoleucyl-tRNA Synthetase, Domain 1"/>
    <property type="match status" value="1"/>
</dbReference>
<dbReference type="Pfam" id="PF01588">
    <property type="entry name" value="tRNA_bind"/>
    <property type="match status" value="1"/>
</dbReference>
<evidence type="ECO:0000256" key="14">
    <source>
        <dbReference type="SAM" id="MobiDB-lite"/>
    </source>
</evidence>
<evidence type="ECO:0000256" key="11">
    <source>
        <dbReference type="ARBA" id="ARBA00023146"/>
    </source>
</evidence>
<feature type="binding site" evidence="13">
    <location>
        <position position="145"/>
    </location>
    <ligand>
        <name>Zn(2+)</name>
        <dbReference type="ChEBI" id="CHEBI:29105"/>
    </ligand>
</feature>
<dbReference type="CDD" id="cd00814">
    <property type="entry name" value="MetRS_core"/>
    <property type="match status" value="1"/>
</dbReference>
<keyword evidence="10 13" id="KW-0648">Protein biosynthesis</keyword>
<evidence type="ECO:0000256" key="9">
    <source>
        <dbReference type="ARBA" id="ARBA00022884"/>
    </source>
</evidence>
<dbReference type="FunFam" id="2.170.220.10:FF:000003">
    <property type="entry name" value="Methionine--tRNA ligase"/>
    <property type="match status" value="1"/>
</dbReference>
<dbReference type="FunFam" id="2.40.50.140:FF:000042">
    <property type="entry name" value="Methionine--tRNA ligase"/>
    <property type="match status" value="1"/>
</dbReference>
<dbReference type="InterPro" id="IPR012340">
    <property type="entry name" value="NA-bd_OB-fold"/>
</dbReference>
<dbReference type="PANTHER" id="PTHR43326">
    <property type="entry name" value="METHIONYL-TRNA SYNTHETASE"/>
    <property type="match status" value="1"/>
</dbReference>
<dbReference type="EMBL" id="NQJD01000028">
    <property type="protein sequence ID" value="TAA74392.1"/>
    <property type="molecule type" value="Genomic_DNA"/>
</dbReference>
<keyword evidence="6 13" id="KW-0436">Ligase</keyword>
<accession>A0A521G047</accession>
<keyword evidence="13" id="KW-0862">Zinc</keyword>
<dbReference type="Gene3D" id="2.40.50.140">
    <property type="entry name" value="Nucleic acid-binding proteins"/>
    <property type="match status" value="1"/>
</dbReference>
<dbReference type="InterPro" id="IPR033911">
    <property type="entry name" value="MetRS_core"/>
</dbReference>
<dbReference type="PANTHER" id="PTHR43326:SF1">
    <property type="entry name" value="METHIONINE--TRNA LIGASE, MITOCHONDRIAL"/>
    <property type="match status" value="1"/>
</dbReference>
<keyword evidence="17" id="KW-1185">Reference proteome</keyword>
<dbReference type="InterPro" id="IPR014729">
    <property type="entry name" value="Rossmann-like_a/b/a_fold"/>
</dbReference>
<dbReference type="SUPFAM" id="SSF52374">
    <property type="entry name" value="Nucleotidylyl transferase"/>
    <property type="match status" value="1"/>
</dbReference>
<reference evidence="16" key="1">
    <citation type="submission" date="2017-07" db="EMBL/GenBank/DDBJ databases">
        <title>The cable genome - Insights into the physiology and evolution of filamentous bacteria capable of sulfide oxidation via long distance electron transfer.</title>
        <authorList>
            <person name="Thorup C."/>
            <person name="Bjerg J.T."/>
            <person name="Schreiber L."/>
            <person name="Nielsen L.P."/>
            <person name="Kjeldsen K.U."/>
            <person name="Boesen T."/>
            <person name="Boggild A."/>
            <person name="Meysman F."/>
            <person name="Geelhoed J."/>
            <person name="Schramm A."/>
        </authorList>
    </citation>
    <scope>NUCLEOTIDE SEQUENCE [LARGE SCALE GENOMIC DNA]</scope>
    <source>
        <strain evidence="16">GS</strain>
    </source>
</reference>
<dbReference type="GO" id="GO:0006431">
    <property type="term" value="P:methionyl-tRNA aminoacylation"/>
    <property type="evidence" value="ECO:0007669"/>
    <property type="project" value="UniProtKB-UniRule"/>
</dbReference>
<dbReference type="PRINTS" id="PR01041">
    <property type="entry name" value="TRNASYNTHMET"/>
</dbReference>
<dbReference type="GO" id="GO:0005737">
    <property type="term" value="C:cytoplasm"/>
    <property type="evidence" value="ECO:0007669"/>
    <property type="project" value="UniProtKB-SubCell"/>
</dbReference>
<dbReference type="Pfam" id="PF19303">
    <property type="entry name" value="Anticodon_3"/>
    <property type="match status" value="1"/>
</dbReference>
<protein>
    <recommendedName>
        <fullName evidence="13">Methionine--tRNA ligase</fullName>
        <ecNumber evidence="13">6.1.1.10</ecNumber>
    </recommendedName>
    <alternativeName>
        <fullName evidence="13">Methionyl-tRNA synthetase</fullName>
        <shortName evidence="13">MetRS</shortName>
    </alternativeName>
</protein>
<dbReference type="InterPro" id="IPR023457">
    <property type="entry name" value="Met-tRNA_synth_2"/>
</dbReference>
<dbReference type="InterPro" id="IPR002547">
    <property type="entry name" value="tRNA-bd_dom"/>
</dbReference>
<name>A0A521G047_9BACT</name>
<keyword evidence="9 13" id="KW-0694">RNA-binding</keyword>
<dbReference type="HAMAP" id="MF_01228">
    <property type="entry name" value="Met_tRNA_synth_type2"/>
    <property type="match status" value="1"/>
</dbReference>
<dbReference type="Proteomes" id="UP000316238">
    <property type="component" value="Unassembled WGS sequence"/>
</dbReference>
<dbReference type="InterPro" id="IPR015413">
    <property type="entry name" value="Methionyl/Leucyl_tRNA_Synth"/>
</dbReference>
<evidence type="ECO:0000256" key="5">
    <source>
        <dbReference type="ARBA" id="ARBA00022555"/>
    </source>
</evidence>
<dbReference type="SUPFAM" id="SSF47323">
    <property type="entry name" value="Anticodon-binding domain of a subclass of class I aminoacyl-tRNA synthetases"/>
    <property type="match status" value="1"/>
</dbReference>
<comment type="caution">
    <text evidence="16">The sequence shown here is derived from an EMBL/GenBank/DDBJ whole genome shotgun (WGS) entry which is preliminary data.</text>
</comment>
<dbReference type="AlphaFoldDB" id="A0A521G047"/>
<feature type="short sequence motif" description="'HIGH' region" evidence="13">
    <location>
        <begin position="10"/>
        <end position="20"/>
    </location>
</feature>
<evidence type="ECO:0000259" key="15">
    <source>
        <dbReference type="PROSITE" id="PS50886"/>
    </source>
</evidence>
<dbReference type="CDD" id="cd02800">
    <property type="entry name" value="tRNA_bind_EcMetRS_like"/>
    <property type="match status" value="1"/>
</dbReference>